<dbReference type="Proteomes" id="UP000465302">
    <property type="component" value="Unassembled WGS sequence"/>
</dbReference>
<proteinExistence type="predicted"/>
<gene>
    <name evidence="2" type="ORF">CQY20_22920</name>
    <name evidence="1" type="ORF">MAGR_04750</name>
</gene>
<evidence type="ECO:0000313" key="2">
    <source>
        <dbReference type="EMBL" id="PEG35143.1"/>
    </source>
</evidence>
<evidence type="ECO:0000313" key="3">
    <source>
        <dbReference type="Proteomes" id="UP000220914"/>
    </source>
</evidence>
<dbReference type="EMBL" id="BLKS01000001">
    <property type="protein sequence ID" value="GFG49034.1"/>
    <property type="molecule type" value="Genomic_DNA"/>
</dbReference>
<keyword evidence="3" id="KW-1185">Reference proteome</keyword>
<dbReference type="AlphaFoldDB" id="A0A2A7MUF5"/>
<protein>
    <submittedName>
        <fullName evidence="2">Uncharacterized protein</fullName>
    </submittedName>
</protein>
<evidence type="ECO:0000313" key="4">
    <source>
        <dbReference type="Proteomes" id="UP000465302"/>
    </source>
</evidence>
<comment type="caution">
    <text evidence="2">The sequence shown here is derived from an EMBL/GenBank/DDBJ whole genome shotgun (WGS) entry which is preliminary data.</text>
</comment>
<evidence type="ECO:0000313" key="1">
    <source>
        <dbReference type="EMBL" id="GFG49034.1"/>
    </source>
</evidence>
<name>A0A2A7MUF5_MYCAG</name>
<accession>A0A2A7MUF5</accession>
<sequence length="84" mass="9140">MTFHITGDGHDWTDEISNWANPAVLITSNNHKVGGDLEGQLYTVTARVKVWAGPAFCGTPANCYPFGTPLQTFDLPVVSRGVYD</sequence>
<reference evidence="2 3" key="1">
    <citation type="submission" date="2017-10" db="EMBL/GenBank/DDBJ databases">
        <title>The new phylogeny of genus Mycobacterium.</title>
        <authorList>
            <person name="Tortoli E."/>
            <person name="Trovato A."/>
            <person name="Cirillo D.M."/>
        </authorList>
    </citation>
    <scope>NUCLEOTIDE SEQUENCE [LARGE SCALE GENOMIC DNA]</scope>
    <source>
        <strain evidence="2 3">CCUG37673</strain>
    </source>
</reference>
<organism evidence="2 3">
    <name type="scientific">Mycolicibacterium agri</name>
    <name type="common">Mycobacterium agri</name>
    <dbReference type="NCBI Taxonomy" id="36811"/>
    <lineage>
        <taxon>Bacteria</taxon>
        <taxon>Bacillati</taxon>
        <taxon>Actinomycetota</taxon>
        <taxon>Actinomycetes</taxon>
        <taxon>Mycobacteriales</taxon>
        <taxon>Mycobacteriaceae</taxon>
        <taxon>Mycolicibacterium</taxon>
    </lineage>
</organism>
<reference evidence="1" key="3">
    <citation type="submission" date="2020-02" db="EMBL/GenBank/DDBJ databases">
        <authorList>
            <person name="Matsumoto Y."/>
            <person name="Motooka D."/>
            <person name="Nakamura S."/>
        </authorList>
    </citation>
    <scope>NUCLEOTIDE SEQUENCE</scope>
    <source>
        <strain evidence="1">JCM 6377</strain>
    </source>
</reference>
<dbReference type="Proteomes" id="UP000220914">
    <property type="component" value="Unassembled WGS sequence"/>
</dbReference>
<dbReference type="EMBL" id="PDCP01000050">
    <property type="protein sequence ID" value="PEG35143.1"/>
    <property type="molecule type" value="Genomic_DNA"/>
</dbReference>
<reference evidence="1 4" key="2">
    <citation type="journal article" date="2019" name="Emerg. Microbes Infect.">
        <title>Comprehensive subspecies identification of 175 nontuberculous mycobacteria species based on 7547 genomic profiles.</title>
        <authorList>
            <person name="Matsumoto Y."/>
            <person name="Kinjo T."/>
            <person name="Motooka D."/>
            <person name="Nabeya D."/>
            <person name="Jung N."/>
            <person name="Uechi K."/>
            <person name="Horii T."/>
            <person name="Iida T."/>
            <person name="Fujita J."/>
            <person name="Nakamura S."/>
        </authorList>
    </citation>
    <scope>NUCLEOTIDE SEQUENCE [LARGE SCALE GENOMIC DNA]</scope>
    <source>
        <strain evidence="1 4">JCM 6377</strain>
    </source>
</reference>